<reference evidence="1 2" key="1">
    <citation type="submission" date="2016-11" db="EMBL/GenBank/DDBJ databases">
        <authorList>
            <person name="Jaros S."/>
            <person name="Januszkiewicz K."/>
            <person name="Wedrychowicz H."/>
        </authorList>
    </citation>
    <scope>NUCLEOTIDE SEQUENCE [LARGE SCALE GENOMIC DNA]</scope>
    <source>
        <strain evidence="1 2">DSM 43832</strain>
    </source>
</reference>
<accession>A0A1M7AIB9</accession>
<dbReference type="InterPro" id="IPR010982">
    <property type="entry name" value="Lambda_DNA-bd_dom_sf"/>
</dbReference>
<name>A0A1M7AIB9_PSETH</name>
<evidence type="ECO:0000313" key="1">
    <source>
        <dbReference type="EMBL" id="SHL42490.1"/>
    </source>
</evidence>
<dbReference type="STRING" id="1848.SAMN05443637_12825"/>
<organism evidence="1 2">
    <name type="scientific">Pseudonocardia thermophila</name>
    <dbReference type="NCBI Taxonomy" id="1848"/>
    <lineage>
        <taxon>Bacteria</taxon>
        <taxon>Bacillati</taxon>
        <taxon>Actinomycetota</taxon>
        <taxon>Actinomycetes</taxon>
        <taxon>Pseudonocardiales</taxon>
        <taxon>Pseudonocardiaceae</taxon>
        <taxon>Pseudonocardia</taxon>
    </lineage>
</organism>
<dbReference type="InterPro" id="IPR001387">
    <property type="entry name" value="Cro/C1-type_HTH"/>
</dbReference>
<proteinExistence type="predicted"/>
<evidence type="ECO:0008006" key="3">
    <source>
        <dbReference type="Google" id="ProtNLM"/>
    </source>
</evidence>
<dbReference type="InterPro" id="IPR027910">
    <property type="entry name" value="YdiL_sf"/>
</dbReference>
<protein>
    <recommendedName>
        <fullName evidence="3">Helix-turn-helix domain-containing protein</fullName>
    </recommendedName>
</protein>
<keyword evidence="2" id="KW-1185">Reference proteome</keyword>
<dbReference type="Pfam" id="PF08965">
    <property type="entry name" value="Aca2_YdiL"/>
    <property type="match status" value="1"/>
</dbReference>
<dbReference type="CDD" id="cd00093">
    <property type="entry name" value="HTH_XRE"/>
    <property type="match status" value="1"/>
</dbReference>
<dbReference type="RefSeq" id="WP_073460267.1">
    <property type="nucleotide sequence ID" value="NZ_FRAP01000028.1"/>
</dbReference>
<dbReference type="EMBL" id="FRAP01000028">
    <property type="protein sequence ID" value="SHL42490.1"/>
    <property type="molecule type" value="Genomic_DNA"/>
</dbReference>
<dbReference type="AlphaFoldDB" id="A0A1M7AIB9"/>
<dbReference type="InterPro" id="IPR015060">
    <property type="entry name" value="Aca2_YdiL-like"/>
</dbReference>
<dbReference type="Proteomes" id="UP000184363">
    <property type="component" value="Unassembled WGS sequence"/>
</dbReference>
<gene>
    <name evidence="1" type="ORF">SAMN05443637_12825</name>
</gene>
<dbReference type="SUPFAM" id="SSF47413">
    <property type="entry name" value="lambda repressor-like DNA-binding domains"/>
    <property type="match status" value="1"/>
</dbReference>
<evidence type="ECO:0000313" key="2">
    <source>
        <dbReference type="Proteomes" id="UP000184363"/>
    </source>
</evidence>
<dbReference type="Gene3D" id="1.10.3100.10">
    <property type="entry name" value="Putative cytoplasmic protein"/>
    <property type="match status" value="1"/>
</dbReference>
<dbReference type="GO" id="GO:0003677">
    <property type="term" value="F:DNA binding"/>
    <property type="evidence" value="ECO:0007669"/>
    <property type="project" value="InterPro"/>
</dbReference>
<dbReference type="OrthoDB" id="3259824at2"/>
<sequence>MTDPTDVDVDSPMTDAELRTVREHLGLTTRWLAEHFGVAERTVHRWESGDTPVPDDVREEMERLEAVTAATVTATIEALHDVRDVEIQTYRTDRDYRRHHPGQTWPASWHRAVVARVAQEVPGLHVTYWTPGDD</sequence>